<dbReference type="UniPathway" id="UPA00988"/>
<dbReference type="InterPro" id="IPR036322">
    <property type="entry name" value="WD40_repeat_dom_sf"/>
</dbReference>
<keyword evidence="10" id="KW-0539">Nucleus</keyword>
<feature type="region of interest" description="Disordered" evidence="12">
    <location>
        <begin position="771"/>
        <end position="795"/>
    </location>
</feature>
<dbReference type="AlphaFoldDB" id="A0A2P2HZW5"/>
<dbReference type="SUPFAM" id="SSF50978">
    <property type="entry name" value="WD40 repeat-like"/>
    <property type="match status" value="2"/>
</dbReference>
<evidence type="ECO:0000256" key="8">
    <source>
        <dbReference type="ARBA" id="ARBA00022694"/>
    </source>
</evidence>
<dbReference type="PROSITE" id="PS50082">
    <property type="entry name" value="WD_REPEATS_2"/>
    <property type="match status" value="2"/>
</dbReference>
<comment type="subcellular location">
    <subcellularLocation>
        <location evidence="2">Cytoplasm</location>
    </subcellularLocation>
    <subcellularLocation>
        <location evidence="1">Nucleus</location>
    </subcellularLocation>
</comment>
<dbReference type="GO" id="GO:0033588">
    <property type="term" value="C:elongator holoenzyme complex"/>
    <property type="evidence" value="ECO:0007669"/>
    <property type="project" value="InterPro"/>
</dbReference>
<evidence type="ECO:0000256" key="11">
    <source>
        <dbReference type="PROSITE-ProRule" id="PRU00221"/>
    </source>
</evidence>
<feature type="repeat" description="WD" evidence="11">
    <location>
        <begin position="739"/>
        <end position="770"/>
    </location>
</feature>
<evidence type="ECO:0000256" key="1">
    <source>
        <dbReference type="ARBA" id="ARBA00004123"/>
    </source>
</evidence>
<keyword evidence="8" id="KW-0819">tRNA processing</keyword>
<dbReference type="Gene3D" id="2.130.10.10">
    <property type="entry name" value="YVTN repeat-like/Quinoprotein amine dehydrogenase"/>
    <property type="match status" value="3"/>
</dbReference>
<dbReference type="PANTHER" id="PTHR44111">
    <property type="entry name" value="ELONGATOR COMPLEX PROTEIN 2"/>
    <property type="match status" value="1"/>
</dbReference>
<evidence type="ECO:0000256" key="5">
    <source>
        <dbReference type="ARBA" id="ARBA00020267"/>
    </source>
</evidence>
<dbReference type="EMBL" id="IACF01001645">
    <property type="protein sequence ID" value="LAB67335.1"/>
    <property type="molecule type" value="mRNA"/>
</dbReference>
<evidence type="ECO:0000256" key="4">
    <source>
        <dbReference type="ARBA" id="ARBA00005881"/>
    </source>
</evidence>
<keyword evidence="6" id="KW-0963">Cytoplasm</keyword>
<feature type="compositionally biased region" description="Polar residues" evidence="12">
    <location>
        <begin position="776"/>
        <end position="795"/>
    </location>
</feature>
<feature type="repeat" description="WD" evidence="11">
    <location>
        <begin position="266"/>
        <end position="310"/>
    </location>
</feature>
<dbReference type="SMART" id="SM00320">
    <property type="entry name" value="WD40"/>
    <property type="match status" value="8"/>
</dbReference>
<evidence type="ECO:0000256" key="7">
    <source>
        <dbReference type="ARBA" id="ARBA00022574"/>
    </source>
</evidence>
<evidence type="ECO:0000313" key="13">
    <source>
        <dbReference type="EMBL" id="LAB67335.1"/>
    </source>
</evidence>
<dbReference type="GO" id="GO:0005737">
    <property type="term" value="C:cytoplasm"/>
    <property type="evidence" value="ECO:0007669"/>
    <property type="project" value="UniProtKB-SubCell"/>
</dbReference>
<reference evidence="13" key="1">
    <citation type="journal article" date="2018" name="Biosci. Biotechnol. Biochem.">
        <title>Polysaccharide hydrolase of the hadal zone amphipods Hirondellea gigas.</title>
        <authorList>
            <person name="Kobayashi H."/>
            <person name="Nagahama T."/>
            <person name="Arai W."/>
            <person name="Sasagawa Y."/>
            <person name="Umeda M."/>
            <person name="Hayashi T."/>
            <person name="Nikaido I."/>
            <person name="Watanabe H."/>
            <person name="Oguri K."/>
            <person name="Kitazato H."/>
            <person name="Fujioka K."/>
            <person name="Kido Y."/>
            <person name="Takami H."/>
        </authorList>
    </citation>
    <scope>NUCLEOTIDE SEQUENCE</scope>
    <source>
        <tissue evidence="13">Whole body</tissue>
    </source>
</reference>
<accession>A0A2P2HZW5</accession>
<evidence type="ECO:0000256" key="9">
    <source>
        <dbReference type="ARBA" id="ARBA00022737"/>
    </source>
</evidence>
<name>A0A2P2HZW5_9CRUS</name>
<dbReference type="InterPro" id="IPR001680">
    <property type="entry name" value="WD40_rpt"/>
</dbReference>
<keyword evidence="9" id="KW-0677">Repeat</keyword>
<evidence type="ECO:0000256" key="3">
    <source>
        <dbReference type="ARBA" id="ARBA00005043"/>
    </source>
</evidence>
<dbReference type="PANTHER" id="PTHR44111:SF1">
    <property type="entry name" value="ELONGATOR COMPLEX PROTEIN 2"/>
    <property type="match status" value="1"/>
</dbReference>
<dbReference type="GO" id="GO:0002098">
    <property type="term" value="P:tRNA wobble uridine modification"/>
    <property type="evidence" value="ECO:0007669"/>
    <property type="project" value="InterPro"/>
</dbReference>
<evidence type="ECO:0000256" key="6">
    <source>
        <dbReference type="ARBA" id="ARBA00022490"/>
    </source>
</evidence>
<sequence>MDGTSISSKPDDCSSSTVYMSAAVNQCRKAMVCCPVTGLLVYGAASRLLCYCPKSGRVVGCSREASRGNVTCVRCVLGATTPLYFAAYTSGDVALWELQQHQCNTATGAVGNMLVRRVHMKGGAGGSVSSGDCVLLSGGGGSIVVVATGGLDQHINITTASLSTGDVLSTQTISLRSRSLILELRLLQQQFPPPVVIPPTCDLAPPLTTARDNAMPLLLYGGDDSKLHIFAPKQDDSNMQKQQALEKHETDGKIHAPAPYEEVAVLPGHQDWVTAIDAITLRNGDVMVASGSKDGGIRVWRLQLRDNMSVETSSMKQDLVSSTASQLRVKPVRLRGDKGQAVLETVLCGHDGWLAHVSWLNLPDYTPCERSLRLVSCAQTEDRAIIVWQPQYYDSNVASNGNSSSTPPQETNYDENEEEVWVEAARLGEVGGNREGFYSAMFSPDGTAVYGHSYQGGLHHWNYEGDSTATSGGTSGVWQPQPTASGHFMPVVDLSWEATAGRYLLTTSLDQTTRLHAPVMDAHTKQGVWHEVCRPQVHGYDMSCVASVGVASFVAGAEEKLLRAFAAPTQLLDRLARLCEWGHIAEIEGREFVEEAAVPSLGLSNKSVADQQQEAMPKFTESRLTEDSLMAGSLWPEVCKLYGHGHELVCTAATAHHIATACRATAPPDAAVIIWSAASWQQLQVLAHHRLTVTQLCFTAHGDKLLTVSRARTWAVYQRQLHQDVPFALLSHSGLAEAAEQHSRIIWAADWITNADIFLTASRDKTVAVWGPADPASTNDSTGQQESTVGTSSEELQPWKTRFTLKEPDEVTAVAVSAVQNAWIIATGLSCGRVRVHVFRSCIGVPGTAVTHELFPSHHSTVRRLAFRPEASPSPTASDGTAHSQEQPLLLASCGNDNLACIYDCSRFVRE</sequence>
<organism evidence="13">
    <name type="scientific">Hirondellea gigas</name>
    <dbReference type="NCBI Taxonomy" id="1518452"/>
    <lineage>
        <taxon>Eukaryota</taxon>
        <taxon>Metazoa</taxon>
        <taxon>Ecdysozoa</taxon>
        <taxon>Arthropoda</taxon>
        <taxon>Crustacea</taxon>
        <taxon>Multicrustacea</taxon>
        <taxon>Malacostraca</taxon>
        <taxon>Eumalacostraca</taxon>
        <taxon>Peracarida</taxon>
        <taxon>Amphipoda</taxon>
        <taxon>Amphilochidea</taxon>
        <taxon>Lysianassida</taxon>
        <taxon>Lysianassidira</taxon>
        <taxon>Lysianassoidea</taxon>
        <taxon>Lysianassidae</taxon>
        <taxon>Hirondellea</taxon>
    </lineage>
</organism>
<dbReference type="Pfam" id="PF00400">
    <property type="entry name" value="WD40"/>
    <property type="match status" value="2"/>
</dbReference>
<evidence type="ECO:0000256" key="10">
    <source>
        <dbReference type="ARBA" id="ARBA00023242"/>
    </source>
</evidence>
<comment type="similarity">
    <text evidence="4">Belongs to the WD repeat ELP2 family.</text>
</comment>
<dbReference type="InterPro" id="IPR037289">
    <property type="entry name" value="Elp2"/>
</dbReference>
<comment type="pathway">
    <text evidence="3">tRNA modification; 5-methoxycarbonylmethyl-2-thiouridine-tRNA biosynthesis.</text>
</comment>
<dbReference type="GO" id="GO:0005634">
    <property type="term" value="C:nucleus"/>
    <property type="evidence" value="ECO:0007669"/>
    <property type="project" value="UniProtKB-SubCell"/>
</dbReference>
<protein>
    <recommendedName>
        <fullName evidence="5">Elongator complex protein 2</fullName>
    </recommendedName>
</protein>
<dbReference type="InterPro" id="IPR015943">
    <property type="entry name" value="WD40/YVTN_repeat-like_dom_sf"/>
</dbReference>
<evidence type="ECO:0000256" key="2">
    <source>
        <dbReference type="ARBA" id="ARBA00004496"/>
    </source>
</evidence>
<proteinExistence type="evidence at transcript level"/>
<evidence type="ECO:0000256" key="12">
    <source>
        <dbReference type="SAM" id="MobiDB-lite"/>
    </source>
</evidence>
<keyword evidence="7 11" id="KW-0853">WD repeat</keyword>